<organism evidence="2 3">
    <name type="scientific">Cinara cedri</name>
    <dbReference type="NCBI Taxonomy" id="506608"/>
    <lineage>
        <taxon>Eukaryota</taxon>
        <taxon>Metazoa</taxon>
        <taxon>Ecdysozoa</taxon>
        <taxon>Arthropoda</taxon>
        <taxon>Hexapoda</taxon>
        <taxon>Insecta</taxon>
        <taxon>Pterygota</taxon>
        <taxon>Neoptera</taxon>
        <taxon>Paraneoptera</taxon>
        <taxon>Hemiptera</taxon>
        <taxon>Sternorrhyncha</taxon>
        <taxon>Aphidomorpha</taxon>
        <taxon>Aphidoidea</taxon>
        <taxon>Aphididae</taxon>
        <taxon>Lachninae</taxon>
        <taxon>Cinara</taxon>
    </lineage>
</organism>
<evidence type="ECO:0000313" key="3">
    <source>
        <dbReference type="Proteomes" id="UP000325440"/>
    </source>
</evidence>
<dbReference type="EMBL" id="CABPRJ010002386">
    <property type="protein sequence ID" value="VVC44733.1"/>
    <property type="molecule type" value="Genomic_DNA"/>
</dbReference>
<evidence type="ECO:0000313" key="2">
    <source>
        <dbReference type="EMBL" id="VVC44733.1"/>
    </source>
</evidence>
<dbReference type="Proteomes" id="UP000325440">
    <property type="component" value="Unassembled WGS sequence"/>
</dbReference>
<sequence length="2247" mass="258666">MAPRLRSKNTPNNRYVHDNDEGCTQMDILKEKTKKRKFKNVDETLETSNKKSKIKKINSLPKYTEELLKNNFTSIKTPENRYVLDNDEGCAQMDILKEKPKKKKLKNNDETLETSNKKSKMKKNCTCKKTPESLYVLDNDEGCTQMDILKEKPKKNKLKNIDETLEISNKKSKVKKINSLPKNTAETLKKSCTCKRTPESLYVLDNDEGCTQMDILKEKPKKRKLKNIDETLGTSNKKSKMKKINSLPKYTEEMLKKNFTSKKTQENSYVLDNDEGCCTQMDILKEKPKKKKLKNTDETLETSNKKSKMKKINSLPKYTEEMLKKNCTSNKTQENCYVRDNDEGCAQMDILKEKPKKKKLKNIDETLGTSNKKSKMKKINSLPKYTEEMLKKKCTSKKTQENSYVLDNDEGCAQMDILKEKPKKRKLKNIDETLETSNKKSKRKEINSLPKYTEEMLKKNFASIKCTVNLGGTQICMSKLSKYKRKNITNTSIYSKQKKKKVEPCDEFHDLHSSKPSMYIGPFVDILDDRPLEVQNYTRNLRIKRLLKGKSPYEDKYKYKTSLHKLNVVLQQFLPFGIEEYIPPQSVFPSDDQIIQDLTLTELIQKRLNKLRTEGKERNLFYHQESSLKQTGNKCSWKEKCINKKKRQDFIYLRNALHKRLIYRPKLTNLTYIEQKFNLRNLLKNNYSLTMCPKKVKKYYNILHKYSLKIVSEYCKIYKVNSLLTKKFLKIAKDKTIDRRKSSKKNTDCTLLQNNGNVLQNNSNDPVSNKVFEKESISRVIKYYQKKCNKKSFDENLTKYVVVLRDLVNYNLIKTKPQVINTEYLKMIKSVYIVYKYPNILQTRIRTTGNVIKGDIHFGKCSSTCISFNTSVKVDNVNSYTDDLSIIKNKRKSNQILKYAKLKEIIKSFSIHISNSDLVIVDQILENIVKNYNSLNSDTCQINEISDFIISCKSKSFKAHSKNHIKENNIVYHVDIDDNEVCVRKNEAGKFFKFYNFSRHEKNRQKSPFSINPIDFKFKQYKSNYLTNVIKSWEIVAINMKITIRKMKLIDRNTKDGQLMLKAGILSLIKNPDDKMLLYNSNIPDNCSIQLQSCAKNVNSFNEITEQIHENSKILNKNEILNHSLTSVVETQNCHDPVKDKIILEQENDFDKNADSDPLYNSNSDEVNIEFPSNDVFVEIAYETKIDYSNNYILNSDEKLNNLTSIVETQNCQNLINDKILENENDFGKNDDSRLLYSSNSENGDDFDINDDIRPFCIPYSNEDNIQLPSSDKTTEQYNNNDILNGDEILNHNPTSIVKTQNCHDAVNDNNILENENDFGENDDSRLLYNSNPDIVDIQLASSVEFVGIPVETTEQYLNNFTSFGDEILNHNLTLIDETQNSHDPVNDNSIFEHEKEFDNNEDNISPSCISNSDKVNIQLPSNDEFVEISVETTEKHLNNDTSFGDELLNHNVTSIVEKQNFHNVFNDNKILENENDFENNHNIAALCVPNFDDDNILFPSSNVYVEIPYEKTEHYPNNKILIGGELLNHKLTLTVESQNSYNPVNDNSILEQEKDFDNNDDNISPSCISNSDKDNIQLPSSDEIIKQYHNNDILIVDEFLNHNVTSIVKTQNCHDLDNDNNILEHEINFGNNDTDSYCISNSNVDDFQFPSSDVFVEVSSETTEQHLNNDLLSGDEMLNHNFSSIVGIQNSHDAVNDNCIVVHETNSGKNDGIVSYFISNSNEGSIQFPSSDVFVEVSSETTEQHLNNDLLSGVEMLNDNSTSIVGTQNSYDPVNDNSILEHEINLGNNDDIGSLCNLNTFDDVNDNNAFKVLKTAIEVAILDGTNKINNNAINIQNDANSSVMQYNCNNIPYEIPEDIIDFEGNYSEEISEMKYLKDLIDKYNLLNNSNIQADKSKIFIYHKIFRDLKIFIDDYLTFHYNYCSFTSEVLSYYLSNTISYEDMYNIMSIVIFSDDIFSKFISLHSTLDLYELQQCGIQLPITLNDNIDNLIQILIKCFENKISHSIHDLLILYILKRLKTEIKSLTDDLKSKIVTLINKALKYVSEPDCDLKGFVEVNNDVLHLNAAIINDCFMNNNAVAHAEENVEMQVKNTDHINIDTNNVYYEIENLLDIDLIGIDILYNSIDDLEEETTDNLESILPFTFKEPANNVDSCNNPAVIDNGEGTSGTNMPMDKNKGAKSVLKVNMNVQEIPMAEKTHFLTVHLNQMLKKNAVVVQEELAKNNPDRVVSLDNMTNGFDNAGTLLP</sequence>
<reference evidence="2 3" key="1">
    <citation type="submission" date="2019-08" db="EMBL/GenBank/DDBJ databases">
        <authorList>
            <person name="Alioto T."/>
            <person name="Alioto T."/>
            <person name="Gomez Garrido J."/>
        </authorList>
    </citation>
    <scope>NUCLEOTIDE SEQUENCE [LARGE SCALE GENOMIC DNA]</scope>
</reference>
<protein>
    <submittedName>
        <fullName evidence="2">Uncharacterized protein</fullName>
    </submittedName>
</protein>
<feature type="region of interest" description="Disordered" evidence="1">
    <location>
        <begin position="1"/>
        <end position="20"/>
    </location>
</feature>
<gene>
    <name evidence="2" type="ORF">CINCED_3A014799</name>
</gene>
<name>A0A5E4NLW6_9HEMI</name>
<accession>A0A5E4NLW6</accession>
<evidence type="ECO:0000256" key="1">
    <source>
        <dbReference type="SAM" id="MobiDB-lite"/>
    </source>
</evidence>
<keyword evidence="3" id="KW-1185">Reference proteome</keyword>
<proteinExistence type="predicted"/>